<keyword evidence="2" id="KW-1185">Reference proteome</keyword>
<evidence type="ECO:0000313" key="1">
    <source>
        <dbReference type="EMBL" id="RRO20634.1"/>
    </source>
</evidence>
<comment type="caution">
    <text evidence="1">The sequence shown here is derived from an EMBL/GenBank/DDBJ whole genome shotgun (WGS) entry which is preliminary data.</text>
</comment>
<organism evidence="1 2">
    <name type="scientific">Saccharopolyspora rhizosphaerae</name>
    <dbReference type="NCBI Taxonomy" id="2492662"/>
    <lineage>
        <taxon>Bacteria</taxon>
        <taxon>Bacillati</taxon>
        <taxon>Actinomycetota</taxon>
        <taxon>Actinomycetes</taxon>
        <taxon>Pseudonocardiales</taxon>
        <taxon>Pseudonocardiaceae</taxon>
        <taxon>Saccharopolyspora</taxon>
    </lineage>
</organism>
<dbReference type="Proteomes" id="UP000274515">
    <property type="component" value="Unassembled WGS sequence"/>
</dbReference>
<dbReference type="Pfam" id="PF13602">
    <property type="entry name" value="ADH_zinc_N_2"/>
    <property type="match status" value="1"/>
</dbReference>
<accession>A0A3R8QAK6</accession>
<protein>
    <submittedName>
        <fullName evidence="1">Uncharacterized protein</fullName>
    </submittedName>
</protein>
<name>A0A3R8QAK6_9PSEU</name>
<dbReference type="EMBL" id="RSAA01000001">
    <property type="protein sequence ID" value="RRO20634.1"/>
    <property type="molecule type" value="Genomic_DNA"/>
</dbReference>
<dbReference type="AlphaFoldDB" id="A0A3R8QAK6"/>
<evidence type="ECO:0000313" key="2">
    <source>
        <dbReference type="Proteomes" id="UP000274515"/>
    </source>
</evidence>
<dbReference type="Gene3D" id="3.90.180.10">
    <property type="entry name" value="Medium-chain alcohol dehydrogenases, catalytic domain"/>
    <property type="match status" value="1"/>
</dbReference>
<dbReference type="Gene3D" id="3.40.50.720">
    <property type="entry name" value="NAD(P)-binding Rossmann-like Domain"/>
    <property type="match status" value="1"/>
</dbReference>
<dbReference type="RefSeq" id="WP_125088339.1">
    <property type="nucleotide sequence ID" value="NZ_RSAA01000001.1"/>
</dbReference>
<dbReference type="OrthoDB" id="3727682at2"/>
<gene>
    <name evidence="1" type="ORF">EIL87_01820</name>
</gene>
<sequence length="100" mass="10657">MRRHEPRTTTPSRVSGVSLLQTACRCPPLGRSPRPRRAARPGLGVARFFRAGAQTDELTEARESGTIRPAVDSTYPLAEFAAAHRALENGGVRGSSSSGV</sequence>
<proteinExistence type="predicted"/>
<reference evidence="1 2" key="1">
    <citation type="submission" date="2018-11" db="EMBL/GenBank/DDBJ databases">
        <title>Saccharopolyspora rhizosphaerae sp. nov., an actinomycete isolated from rhizosphere soil in Thailand.</title>
        <authorList>
            <person name="Intra B."/>
            <person name="Euanorasetr J."/>
            <person name="Take A."/>
            <person name="Inahashi Y."/>
            <person name="Mori M."/>
            <person name="Panbangred W."/>
            <person name="Matsumoto A."/>
        </authorList>
    </citation>
    <scope>NUCLEOTIDE SEQUENCE [LARGE SCALE GENOMIC DNA]</scope>
    <source>
        <strain evidence="1 2">H219</strain>
    </source>
</reference>